<evidence type="ECO:0000256" key="2">
    <source>
        <dbReference type="ARBA" id="ARBA00023125"/>
    </source>
</evidence>
<dbReference type="InterPro" id="IPR036390">
    <property type="entry name" value="WH_DNA-bd_sf"/>
</dbReference>
<name>A0AAE3M411_9BACT</name>
<dbReference type="InterPro" id="IPR011663">
    <property type="entry name" value="UTRA"/>
</dbReference>
<dbReference type="Pfam" id="PF07702">
    <property type="entry name" value="UTRA"/>
    <property type="match status" value="1"/>
</dbReference>
<keyword evidence="2" id="KW-0238">DNA-binding</keyword>
<organism evidence="5 6">
    <name type="scientific">Plebeiibacterium sediminum</name>
    <dbReference type="NCBI Taxonomy" id="2992112"/>
    <lineage>
        <taxon>Bacteria</taxon>
        <taxon>Pseudomonadati</taxon>
        <taxon>Bacteroidota</taxon>
        <taxon>Bacteroidia</taxon>
        <taxon>Marinilabiliales</taxon>
        <taxon>Marinilabiliaceae</taxon>
        <taxon>Plebeiibacterium</taxon>
    </lineage>
</organism>
<dbReference type="PANTHER" id="PTHR44846">
    <property type="entry name" value="MANNOSYL-D-GLYCERATE TRANSPORT/METABOLISM SYSTEM REPRESSOR MNGR-RELATED"/>
    <property type="match status" value="1"/>
</dbReference>
<dbReference type="InterPro" id="IPR028978">
    <property type="entry name" value="Chorismate_lyase_/UTRA_dom_sf"/>
</dbReference>
<keyword evidence="6" id="KW-1185">Reference proteome</keyword>
<dbReference type="InterPro" id="IPR036388">
    <property type="entry name" value="WH-like_DNA-bd_sf"/>
</dbReference>
<dbReference type="Pfam" id="PF00392">
    <property type="entry name" value="GntR"/>
    <property type="match status" value="1"/>
</dbReference>
<proteinExistence type="predicted"/>
<sequence length="237" mass="26796">MNTDKKPQHTIVYETLRKHISEGIYAVGDLLPSENDLCATYGVTRPTIRKALDKLVNDGFIIKRKGKGSIVKGTPKGVGILSLGGTTSALGSENLTTKILIKPEIRPFESAFSFDISDHEKEFGCIYMERLRLINNDPVFYDITVIPNINLPRFTSHNFENKSLFNILRESYQLEVTGGEQKIQAILATEKIQDYFNVSKDQPIIQLDRKMDTSRPNFSFYSQVFCNADKYALIGTF</sequence>
<evidence type="ECO:0000259" key="4">
    <source>
        <dbReference type="PROSITE" id="PS50949"/>
    </source>
</evidence>
<feature type="domain" description="HTH gntR-type" evidence="4">
    <location>
        <begin position="6"/>
        <end position="74"/>
    </location>
</feature>
<dbReference type="Gene3D" id="1.10.10.10">
    <property type="entry name" value="Winged helix-like DNA-binding domain superfamily/Winged helix DNA-binding domain"/>
    <property type="match status" value="1"/>
</dbReference>
<dbReference type="PROSITE" id="PS50949">
    <property type="entry name" value="HTH_GNTR"/>
    <property type="match status" value="1"/>
</dbReference>
<dbReference type="SMART" id="SM00345">
    <property type="entry name" value="HTH_GNTR"/>
    <property type="match status" value="1"/>
</dbReference>
<comment type="caution">
    <text evidence="5">The sequence shown here is derived from an EMBL/GenBank/DDBJ whole genome shotgun (WGS) entry which is preliminary data.</text>
</comment>
<evidence type="ECO:0000256" key="1">
    <source>
        <dbReference type="ARBA" id="ARBA00023015"/>
    </source>
</evidence>
<evidence type="ECO:0000256" key="3">
    <source>
        <dbReference type="ARBA" id="ARBA00023163"/>
    </source>
</evidence>
<reference evidence="5" key="1">
    <citation type="submission" date="2022-10" db="EMBL/GenBank/DDBJ databases">
        <authorList>
            <person name="Yu W.X."/>
        </authorList>
    </citation>
    <scope>NUCLEOTIDE SEQUENCE</scope>
    <source>
        <strain evidence="5">AAT</strain>
    </source>
</reference>
<dbReference type="RefSeq" id="WP_301190171.1">
    <property type="nucleotide sequence ID" value="NZ_JAPDPJ010000016.1"/>
</dbReference>
<gene>
    <name evidence="5" type="ORF">OM075_09015</name>
</gene>
<dbReference type="Proteomes" id="UP001209229">
    <property type="component" value="Unassembled WGS sequence"/>
</dbReference>
<dbReference type="SMART" id="SM00866">
    <property type="entry name" value="UTRA"/>
    <property type="match status" value="1"/>
</dbReference>
<dbReference type="InterPro" id="IPR050679">
    <property type="entry name" value="Bact_HTH_transcr_reg"/>
</dbReference>
<accession>A0AAE3M411</accession>
<dbReference type="SUPFAM" id="SSF64288">
    <property type="entry name" value="Chorismate lyase-like"/>
    <property type="match status" value="1"/>
</dbReference>
<dbReference type="GO" id="GO:0003677">
    <property type="term" value="F:DNA binding"/>
    <property type="evidence" value="ECO:0007669"/>
    <property type="project" value="UniProtKB-KW"/>
</dbReference>
<dbReference type="AlphaFoldDB" id="A0AAE3M411"/>
<evidence type="ECO:0000313" key="6">
    <source>
        <dbReference type="Proteomes" id="UP001209229"/>
    </source>
</evidence>
<dbReference type="Gene3D" id="3.40.1410.10">
    <property type="entry name" value="Chorismate lyase-like"/>
    <property type="match status" value="1"/>
</dbReference>
<dbReference type="GO" id="GO:0045892">
    <property type="term" value="P:negative regulation of DNA-templated transcription"/>
    <property type="evidence" value="ECO:0007669"/>
    <property type="project" value="TreeGrafter"/>
</dbReference>
<dbReference type="PRINTS" id="PR00035">
    <property type="entry name" value="HTHGNTR"/>
</dbReference>
<dbReference type="InterPro" id="IPR000524">
    <property type="entry name" value="Tscrpt_reg_HTH_GntR"/>
</dbReference>
<dbReference type="EMBL" id="JAPDPJ010000016">
    <property type="protein sequence ID" value="MCW3786606.1"/>
    <property type="molecule type" value="Genomic_DNA"/>
</dbReference>
<evidence type="ECO:0000313" key="5">
    <source>
        <dbReference type="EMBL" id="MCW3786606.1"/>
    </source>
</evidence>
<keyword evidence="3" id="KW-0804">Transcription</keyword>
<dbReference type="SUPFAM" id="SSF46785">
    <property type="entry name" value="Winged helix' DNA-binding domain"/>
    <property type="match status" value="1"/>
</dbReference>
<keyword evidence="1" id="KW-0805">Transcription regulation</keyword>
<dbReference type="PANTHER" id="PTHR44846:SF1">
    <property type="entry name" value="MANNOSYL-D-GLYCERATE TRANSPORT_METABOLISM SYSTEM REPRESSOR MNGR-RELATED"/>
    <property type="match status" value="1"/>
</dbReference>
<protein>
    <submittedName>
        <fullName evidence="5">GntR family transcriptional regulator</fullName>
    </submittedName>
</protein>
<dbReference type="CDD" id="cd07377">
    <property type="entry name" value="WHTH_GntR"/>
    <property type="match status" value="1"/>
</dbReference>
<dbReference type="GO" id="GO:0003700">
    <property type="term" value="F:DNA-binding transcription factor activity"/>
    <property type="evidence" value="ECO:0007669"/>
    <property type="project" value="InterPro"/>
</dbReference>